<gene>
    <name evidence="2" type="ORF">D7D52_07955</name>
</gene>
<keyword evidence="3" id="KW-1185">Reference proteome</keyword>
<evidence type="ECO:0000256" key="1">
    <source>
        <dbReference type="SAM" id="Phobius"/>
    </source>
</evidence>
<evidence type="ECO:0000313" key="3">
    <source>
        <dbReference type="Proteomes" id="UP000267164"/>
    </source>
</evidence>
<dbReference type="Proteomes" id="UP000267164">
    <property type="component" value="Chromosome"/>
</dbReference>
<keyword evidence="1" id="KW-0472">Membrane</keyword>
<organism evidence="2 3">
    <name type="scientific">Nocardia yunnanensis</name>
    <dbReference type="NCBI Taxonomy" id="2382165"/>
    <lineage>
        <taxon>Bacteria</taxon>
        <taxon>Bacillati</taxon>
        <taxon>Actinomycetota</taxon>
        <taxon>Actinomycetes</taxon>
        <taxon>Mycobacteriales</taxon>
        <taxon>Nocardiaceae</taxon>
        <taxon>Nocardia</taxon>
    </lineage>
</organism>
<reference evidence="2 3" key="1">
    <citation type="submission" date="2018-09" db="EMBL/GenBank/DDBJ databases">
        <title>Nocardia yunnanensis sp. nov., an actinomycete isolated from a soil sample.</title>
        <authorList>
            <person name="Zhang J."/>
        </authorList>
    </citation>
    <scope>NUCLEOTIDE SEQUENCE [LARGE SCALE GENOMIC DNA]</scope>
    <source>
        <strain evidence="2 3">CFHS0054</strain>
    </source>
</reference>
<evidence type="ECO:0000313" key="2">
    <source>
        <dbReference type="EMBL" id="AYF73807.1"/>
    </source>
</evidence>
<feature type="transmembrane region" description="Helical" evidence="1">
    <location>
        <begin position="55"/>
        <end position="79"/>
    </location>
</feature>
<feature type="transmembrane region" description="Helical" evidence="1">
    <location>
        <begin position="174"/>
        <end position="198"/>
    </location>
</feature>
<feature type="transmembrane region" description="Helical" evidence="1">
    <location>
        <begin position="20"/>
        <end position="43"/>
    </location>
</feature>
<sequence length="247" mass="25661">MTFTSVLRSEWIKVRSLPSLPAVLALLFVSTVGFSIVGAASLGRENAHKPGFDPLLMAFYGINFGQAAAICFGAACVAAGYRGQGERIWLVAVPRRGLQYAAALTVVAGSACVVGVLTGLTSFLCARPFLDSARLEFNDPAVWRAILGCGLYAALMALFAAGLAALFRSGALAMGLLVPLVLLLSFTLGDVGGGATSAEFLPDRAGRQVLLSHPAGALGPWTGLLVAALWAAAAVMAGWLVMHRRDL</sequence>
<protein>
    <submittedName>
        <fullName evidence="2">ABC transporter permease</fullName>
    </submittedName>
</protein>
<dbReference type="RefSeq" id="WP_120735733.1">
    <property type="nucleotide sequence ID" value="NZ_CP032568.1"/>
</dbReference>
<dbReference type="KEGG" id="nyu:D7D52_07955"/>
<keyword evidence="1" id="KW-1133">Transmembrane helix</keyword>
<keyword evidence="1" id="KW-0812">Transmembrane</keyword>
<proteinExistence type="predicted"/>
<feature type="transmembrane region" description="Helical" evidence="1">
    <location>
        <begin position="100"/>
        <end position="121"/>
    </location>
</feature>
<name>A0A386Z9A3_9NOCA</name>
<feature type="transmembrane region" description="Helical" evidence="1">
    <location>
        <begin position="218"/>
        <end position="242"/>
    </location>
</feature>
<feature type="transmembrane region" description="Helical" evidence="1">
    <location>
        <begin position="141"/>
        <end position="167"/>
    </location>
</feature>
<dbReference type="EMBL" id="CP032568">
    <property type="protein sequence ID" value="AYF73807.1"/>
    <property type="molecule type" value="Genomic_DNA"/>
</dbReference>
<dbReference type="OrthoDB" id="4529884at2"/>
<accession>A0A386Z9A3</accession>
<dbReference type="AlphaFoldDB" id="A0A386Z9A3"/>